<evidence type="ECO:0000256" key="1">
    <source>
        <dbReference type="SAM" id="Phobius"/>
    </source>
</evidence>
<protein>
    <recommendedName>
        <fullName evidence="4">ADAMTS cysteine-rich domain-containing protein</fullName>
    </recommendedName>
</protein>
<name>A0AAV4G8B5_9GAST</name>
<evidence type="ECO:0000313" key="2">
    <source>
        <dbReference type="EMBL" id="GFR81376.1"/>
    </source>
</evidence>
<keyword evidence="1" id="KW-0472">Membrane</keyword>
<dbReference type="Proteomes" id="UP000762676">
    <property type="component" value="Unassembled WGS sequence"/>
</dbReference>
<organism evidence="2 3">
    <name type="scientific">Elysia marginata</name>
    <dbReference type="NCBI Taxonomy" id="1093978"/>
    <lineage>
        <taxon>Eukaryota</taxon>
        <taxon>Metazoa</taxon>
        <taxon>Spiralia</taxon>
        <taxon>Lophotrochozoa</taxon>
        <taxon>Mollusca</taxon>
        <taxon>Gastropoda</taxon>
        <taxon>Heterobranchia</taxon>
        <taxon>Euthyneura</taxon>
        <taxon>Panpulmonata</taxon>
        <taxon>Sacoglossa</taxon>
        <taxon>Placobranchoidea</taxon>
        <taxon>Plakobranchidae</taxon>
        <taxon>Elysia</taxon>
    </lineage>
</organism>
<accession>A0AAV4G8B5</accession>
<feature type="transmembrane region" description="Helical" evidence="1">
    <location>
        <begin position="87"/>
        <end position="106"/>
    </location>
</feature>
<comment type="caution">
    <text evidence="2">The sequence shown here is derived from an EMBL/GenBank/DDBJ whole genome shotgun (WGS) entry which is preliminary data.</text>
</comment>
<dbReference type="EMBL" id="BMAT01011875">
    <property type="protein sequence ID" value="GFR81376.1"/>
    <property type="molecule type" value="Genomic_DNA"/>
</dbReference>
<sequence>MGQCQVVSIETGPACQSSDQVLTYTLSLESTQAVFQYPWCANQAAEQVLEADNLCDRNRTGKIFGGSTCKAANHRCGKTKEYSQGGVLSMGHFCYFFIVIPLYRLLFYERRSQGNSVLRSSQFLLCR</sequence>
<gene>
    <name evidence="2" type="ORF">ElyMa_005923600</name>
</gene>
<evidence type="ECO:0000313" key="3">
    <source>
        <dbReference type="Proteomes" id="UP000762676"/>
    </source>
</evidence>
<evidence type="ECO:0008006" key="4">
    <source>
        <dbReference type="Google" id="ProtNLM"/>
    </source>
</evidence>
<dbReference type="AlphaFoldDB" id="A0AAV4G8B5"/>
<proteinExistence type="predicted"/>
<keyword evidence="1" id="KW-0812">Transmembrane</keyword>
<reference evidence="2 3" key="1">
    <citation type="journal article" date="2021" name="Elife">
        <title>Chloroplast acquisition without the gene transfer in kleptoplastic sea slugs, Plakobranchus ocellatus.</title>
        <authorList>
            <person name="Maeda T."/>
            <person name="Takahashi S."/>
            <person name="Yoshida T."/>
            <person name="Shimamura S."/>
            <person name="Takaki Y."/>
            <person name="Nagai Y."/>
            <person name="Toyoda A."/>
            <person name="Suzuki Y."/>
            <person name="Arimoto A."/>
            <person name="Ishii H."/>
            <person name="Satoh N."/>
            <person name="Nishiyama T."/>
            <person name="Hasebe M."/>
            <person name="Maruyama T."/>
            <person name="Minagawa J."/>
            <person name="Obokata J."/>
            <person name="Shigenobu S."/>
        </authorList>
    </citation>
    <scope>NUCLEOTIDE SEQUENCE [LARGE SCALE GENOMIC DNA]</scope>
</reference>
<keyword evidence="1" id="KW-1133">Transmembrane helix</keyword>
<keyword evidence="3" id="KW-1185">Reference proteome</keyword>